<accession>A0A086ZGD6</accession>
<dbReference type="Gene3D" id="2.160.20.10">
    <property type="entry name" value="Single-stranded right-handed beta-helix, Pectin lyase-like"/>
    <property type="match status" value="1"/>
</dbReference>
<dbReference type="AlphaFoldDB" id="A0A086ZGD6"/>
<dbReference type="Gene3D" id="2.60.40.1180">
    <property type="entry name" value="Golgi alpha-mannosidase II"/>
    <property type="match status" value="1"/>
</dbReference>
<reference evidence="7 8" key="1">
    <citation type="submission" date="2014-03" db="EMBL/GenBank/DDBJ databases">
        <title>Genomics of Bifidobacteria.</title>
        <authorList>
            <person name="Ventura M."/>
            <person name="Milani C."/>
            <person name="Lugli G.A."/>
        </authorList>
    </citation>
    <scope>NUCLEOTIDE SEQUENCE [LARGE SCALE GENOMIC DNA]</scope>
    <source>
        <strain evidence="7 8">DSM 22767</strain>
    </source>
</reference>
<dbReference type="PANTHER" id="PTHR40088">
    <property type="entry name" value="PECTATE LYASE (EUROFUNG)"/>
    <property type="match status" value="1"/>
</dbReference>
<dbReference type="OrthoDB" id="9765222at2"/>
<evidence type="ECO:0000256" key="1">
    <source>
        <dbReference type="ARBA" id="ARBA00004613"/>
    </source>
</evidence>
<dbReference type="InterPro" id="IPR011050">
    <property type="entry name" value="Pectin_lyase_fold/virulence"/>
</dbReference>
<dbReference type="GO" id="GO:0005576">
    <property type="term" value="C:extracellular region"/>
    <property type="evidence" value="ECO:0007669"/>
    <property type="project" value="UniProtKB-SubCell"/>
</dbReference>
<keyword evidence="2" id="KW-0964">Secreted</keyword>
<dbReference type="Pfam" id="PF13229">
    <property type="entry name" value="Beta_helix"/>
    <property type="match status" value="1"/>
</dbReference>
<dbReference type="InterPro" id="IPR013780">
    <property type="entry name" value="Glyco_hydro_b"/>
</dbReference>
<dbReference type="SUPFAM" id="SSF51126">
    <property type="entry name" value="Pectin lyase-like"/>
    <property type="match status" value="1"/>
</dbReference>
<name>A0A086ZGD6_9BIFI</name>
<keyword evidence="3" id="KW-0732">Signal</keyword>
<dbReference type="eggNOG" id="COG1653">
    <property type="taxonomic scope" value="Bacteria"/>
</dbReference>
<dbReference type="EMBL" id="JGYP01000002">
    <property type="protein sequence ID" value="KFI45586.1"/>
    <property type="molecule type" value="Genomic_DNA"/>
</dbReference>
<protein>
    <submittedName>
        <fullName evidence="7">Parallel beta-helix repeat protein, putative xylosidase</fullName>
    </submittedName>
</protein>
<dbReference type="Proteomes" id="UP000029096">
    <property type="component" value="Unassembled WGS sequence"/>
</dbReference>
<evidence type="ECO:0000259" key="6">
    <source>
        <dbReference type="Pfam" id="PF21258"/>
    </source>
</evidence>
<feature type="domain" description="Glycoside hydrolase 120 insertion" evidence="6">
    <location>
        <begin position="87"/>
        <end position="207"/>
    </location>
</feature>
<feature type="compositionally biased region" description="Polar residues" evidence="4">
    <location>
        <begin position="1"/>
        <end position="10"/>
    </location>
</feature>
<dbReference type="InterPro" id="IPR012334">
    <property type="entry name" value="Pectin_lyas_fold"/>
</dbReference>
<proteinExistence type="predicted"/>
<dbReference type="Pfam" id="PF21258">
    <property type="entry name" value="Glyco_hydro_120_ins"/>
    <property type="match status" value="1"/>
</dbReference>
<comment type="caution">
    <text evidence="7">The sequence shown here is derived from an EMBL/GenBank/DDBJ whole genome shotgun (WGS) entry which is preliminary data.</text>
</comment>
<sequence length="650" mass="72346">MSSTNTTHTTLHVAAQAPQGGDGSEARPLNRIQQAADIATAGDTVVVHEGIYRENVNPKHAGTNIERITYTAAPNEHVTIAGSEIATNWQSDGQGIWHVEIPNTRFGEFNPYAEPLEGDWLIAPKTWKPTLGEIYINGSSMYQASSYDEMLTAKPRTTGLGPEWVTIPTPIKAPEKTIYQWHAQVDETKTTIWANFHDIDPNHECIEYNVRKTCFYPDQTGIGYITVRGFELRQAACPWAPPTADQPGLIGPHWSKGWIIEDNDIHDARCSAVSLGKEYSTGQNESYFIKDKPGYQYQLEGVFRARHIGWDKDTIGSHIVRNNTIHDCGQNGIVGNMGGVFSTIEHNKIYNIGTKYEYFGYEIAGIKLHAAIDVRIVNNDIHDCALGTWLDWQAQGTRVSRNIYRSNDRDFMIEVTHGPCLFDNNIFASPYNFDNVAQGSAFVHNLFAGSTRKITVPDRFTPYHLPHSTTLLGTAPVYGNDDRLLQNVFTAARTIPDTQTRGTEIYDGATEDMSEYIDEVMKLGGGDVDVYEQVTQPAYVEGNAYFNGTKHYNREAHSFSSSHSLGLSFEEHDDGGLWCSYDVPETPEVPTCLIDSVRLGTPRITKEAYENPDGTPLCINQDITGSPRDTQPAPGPFMNLSTGKHIIKVF</sequence>
<dbReference type="InterPro" id="IPR039448">
    <property type="entry name" value="Beta_helix"/>
</dbReference>
<feature type="domain" description="Right handed beta helix" evidence="5">
    <location>
        <begin position="317"/>
        <end position="445"/>
    </location>
</feature>
<comment type="subcellular location">
    <subcellularLocation>
        <location evidence="1">Secreted</location>
    </subcellularLocation>
</comment>
<evidence type="ECO:0000313" key="8">
    <source>
        <dbReference type="Proteomes" id="UP000029096"/>
    </source>
</evidence>
<dbReference type="GO" id="GO:0016837">
    <property type="term" value="F:carbon-oxygen lyase activity, acting on polysaccharides"/>
    <property type="evidence" value="ECO:0007669"/>
    <property type="project" value="TreeGrafter"/>
</dbReference>
<evidence type="ECO:0000259" key="5">
    <source>
        <dbReference type="Pfam" id="PF13229"/>
    </source>
</evidence>
<evidence type="ECO:0000256" key="4">
    <source>
        <dbReference type="SAM" id="MobiDB-lite"/>
    </source>
</evidence>
<keyword evidence="8" id="KW-1185">Reference proteome</keyword>
<evidence type="ECO:0000256" key="2">
    <source>
        <dbReference type="ARBA" id="ARBA00022525"/>
    </source>
</evidence>
<evidence type="ECO:0000256" key="3">
    <source>
        <dbReference type="ARBA" id="ARBA00022729"/>
    </source>
</evidence>
<dbReference type="InterPro" id="IPR052052">
    <property type="entry name" value="Polysaccharide_Lyase_9"/>
</dbReference>
<dbReference type="InterPro" id="IPR049169">
    <property type="entry name" value="Glyco_hydro_120_ins"/>
</dbReference>
<dbReference type="PANTHER" id="PTHR40088:SF2">
    <property type="entry name" value="SECRETED SUGAR HYDROLASE"/>
    <property type="match status" value="1"/>
</dbReference>
<evidence type="ECO:0000313" key="7">
    <source>
        <dbReference type="EMBL" id="KFI45586.1"/>
    </source>
</evidence>
<dbReference type="RefSeq" id="WP_081930310.1">
    <property type="nucleotide sequence ID" value="NZ_JDUS01000006.1"/>
</dbReference>
<organism evidence="7 8">
    <name type="scientific">Bifidobacterium bohemicum DSM 22767</name>
    <dbReference type="NCBI Taxonomy" id="1437606"/>
    <lineage>
        <taxon>Bacteria</taxon>
        <taxon>Bacillati</taxon>
        <taxon>Actinomycetota</taxon>
        <taxon>Actinomycetes</taxon>
        <taxon>Bifidobacteriales</taxon>
        <taxon>Bifidobacteriaceae</taxon>
        <taxon>Bifidobacterium</taxon>
    </lineage>
</organism>
<dbReference type="STRING" id="1437606.BBOH_1002"/>
<gene>
    <name evidence="7" type="ORF">BBOH_1002</name>
</gene>
<feature type="region of interest" description="Disordered" evidence="4">
    <location>
        <begin position="1"/>
        <end position="27"/>
    </location>
</feature>